<dbReference type="PANTHER" id="PTHR38690">
    <property type="entry name" value="PROTEASE-RELATED"/>
    <property type="match status" value="1"/>
</dbReference>
<comment type="caution">
    <text evidence="3">The sequence shown here is derived from an EMBL/GenBank/DDBJ whole genome shotgun (WGS) entry which is preliminary data.</text>
</comment>
<organism evidence="3 4">
    <name type="scientific">Candidatus Accumulibacter phosphatis</name>
    <dbReference type="NCBI Taxonomy" id="327160"/>
    <lineage>
        <taxon>Bacteria</taxon>
        <taxon>Pseudomonadati</taxon>
        <taxon>Pseudomonadota</taxon>
        <taxon>Betaproteobacteria</taxon>
        <taxon>Candidatus Accumulibacter</taxon>
    </lineage>
</organism>
<dbReference type="NCBIfam" id="TIGR02099">
    <property type="entry name" value="YhdP family protein"/>
    <property type="match status" value="1"/>
</dbReference>
<keyword evidence="1" id="KW-1133">Transmembrane helix</keyword>
<sequence>MRQEDLRQALYHRFHFLVPLLAHPATGRVWRLVVRVFWLLYFAFVLLILALRYLLLPNIETYRPAIEQQLSRALGLSVSIGRIAASWDGIHPDLLLSDVRIADSDGQPALALPRVHSVLSWSSLPRMALRLRLLQIDEPTLHLRRDSDGRFTVAGIAMAAEGADNAAGDWILAQKRIRVSGATVIWEDAMRQAPPLILEAVNFGLDNDGRQHRFGLTASPPPNLAAGIDLRGDFRGRHLGQLESWNGQAFVQIDYADLAVWRTWIDYPIALPHGRGALRAWLGVAQGELQELTADLSLDDLGLRLAKDLPELALQHLSGRVGVRFSAAGISVNGQRVELLSQARERQSAPETAFVRVEPTDFRLDWQYAADGSPPRGQVTASALDLAAFASLAGYLPLDPGSRQLLVDYAPRGRISQLRAAWVGDAEALQSYSLKAGFDELAVQAKDSLPGVSGLSGVLDVSEKGGSATLRAQKASVNLPSVLPDSPVRLGKLDAQARWKIDKGVLDAELLRAEFSGPDATGSAEGTYRHAGDGPGSIDLSAALSRADARAVWRYLPATLNSDARHWVRDALKAGSASEAKLVLKGDLANFPFLDRQQGQFLVTVKAQDVRLDYGTGWPEISDIDADLRFEGNGMLIELQRGAILGARLSQTRAEIPDFDAPVSTLKVEGHAEGDTAQFLKFVVDSPVAERIDHFSDAMRASGKGRLDIGLLIPLEEARLGESKIDGDYVFLTNEVSVDPALPPLREVNGRLQFTADELRVPEIKARLAGGPLKITGGTENGKVLIKVDGSLGVAGLRELAAWPLLAQLSGRAAYSAEIQVRQRKVEVVLESDLLDLASTLPAPFSKKLGEPMHLHLDSLALPPTQLGKARPSKREQLRVALGRVLNMQLISRQEDGKRSIESAVIAVGRAMKALPERGIHVGITTPLLDIDTWRKVFAGPAQEAASSEVLASSDEASESEHASVGSLPIRVDLQAGELVVSGWRNSEVSLAVTGEHPRWAASLSSREATGALQWDGAGAGKLSARLTKWQLPGRDERRLEPVQADDALQTLPALDIVVDEFEVGLRRFGRLEVQAHNDGGTWRLDKVELLNAVAKFSGTGQWQVANGNRTQLDFALDSSDVGQLLDRLGYPGSVRGGSTRMTGKLGWNGPPEGLDYATLNGDMQLVAHKGEFLKLDPGAAGKLLGLISLQGLPRRFTLDFGDVFSEGFAFDSISGKVMVKDGVMRTDQLLIVGPAARVLMRGETDLKNETQHLTVSVQPELSSTAALGVAVINPLAGIATLLANTVLQNPLNKMFSFEYLVTGKWDDPIVARITGSSEPGTRAPATTP</sequence>
<proteinExistence type="predicted"/>
<dbReference type="EMBL" id="PDHS01000045">
    <property type="protein sequence ID" value="MQM29430.1"/>
    <property type="molecule type" value="Genomic_DNA"/>
</dbReference>
<protein>
    <submittedName>
        <fullName evidence="3">TIGR02099 family protein</fullName>
    </submittedName>
</protein>
<dbReference type="Proteomes" id="UP000342300">
    <property type="component" value="Unassembled WGS sequence"/>
</dbReference>
<dbReference type="PANTHER" id="PTHR38690:SF1">
    <property type="entry name" value="PROTEASE"/>
    <property type="match status" value="1"/>
</dbReference>
<keyword evidence="1" id="KW-0812">Transmembrane</keyword>
<evidence type="ECO:0000259" key="2">
    <source>
        <dbReference type="Pfam" id="PF13116"/>
    </source>
</evidence>
<gene>
    <name evidence="3" type="ORF">CRU78_02300</name>
</gene>
<keyword evidence="1" id="KW-0472">Membrane</keyword>
<evidence type="ECO:0000313" key="3">
    <source>
        <dbReference type="EMBL" id="MQM29430.1"/>
    </source>
</evidence>
<dbReference type="InterPro" id="IPR025263">
    <property type="entry name" value="YhdP_central"/>
</dbReference>
<reference evidence="3 4" key="1">
    <citation type="submission" date="2017-09" db="EMBL/GenBank/DDBJ databases">
        <title>Metagenomic Analysis Reveals Denitrifying Candidatus Accumulibacter and Flanking Population as a Source of N2O.</title>
        <authorList>
            <person name="Gao H."/>
            <person name="Mao Y."/>
            <person name="Zhao X."/>
            <person name="Liu W.-T."/>
            <person name="Zhang T."/>
            <person name="Wells G."/>
        </authorList>
    </citation>
    <scope>NUCLEOTIDE SEQUENCE [LARGE SCALE GENOMIC DNA]</scope>
    <source>
        <strain evidence="3">CANDO_2_IC</strain>
    </source>
</reference>
<evidence type="ECO:0000313" key="4">
    <source>
        <dbReference type="Proteomes" id="UP000342300"/>
    </source>
</evidence>
<dbReference type="Pfam" id="PF13116">
    <property type="entry name" value="YhdP"/>
    <property type="match status" value="1"/>
</dbReference>
<evidence type="ECO:0000256" key="1">
    <source>
        <dbReference type="SAM" id="Phobius"/>
    </source>
</evidence>
<accession>A0A6A7RQK2</accession>
<name>A0A6A7RQK2_9PROT</name>
<feature type="transmembrane region" description="Helical" evidence="1">
    <location>
        <begin position="36"/>
        <end position="55"/>
    </location>
</feature>
<feature type="domain" description="YhdP central" evidence="2">
    <location>
        <begin position="30"/>
        <end position="1311"/>
    </location>
</feature>
<dbReference type="InterPro" id="IPR011836">
    <property type="entry name" value="YhdP"/>
</dbReference>